<evidence type="ECO:0000313" key="2">
    <source>
        <dbReference type="Proteomes" id="UP001345963"/>
    </source>
</evidence>
<comment type="caution">
    <text evidence="1">The sequence shown here is derived from an EMBL/GenBank/DDBJ whole genome shotgun (WGS) entry which is preliminary data.</text>
</comment>
<proteinExistence type="predicted"/>
<protein>
    <submittedName>
        <fullName evidence="1">Uncharacterized protein</fullName>
    </submittedName>
</protein>
<sequence>MQMLVLSIEGEKAKPTWPYVEKGNISQSLSSWCLSPVYGWEVVYTLDRSLVYHRATQTHNHSFVPKGNLEEPINLTVMFLDFGRKVECPERTYTCKLHVGVKPRIFLLQGNSATNCATMQPC</sequence>
<reference evidence="1 2" key="1">
    <citation type="submission" date="2021-07" db="EMBL/GenBank/DDBJ databases">
        <authorList>
            <person name="Palmer J.M."/>
        </authorList>
    </citation>
    <scope>NUCLEOTIDE SEQUENCE [LARGE SCALE GENOMIC DNA]</scope>
    <source>
        <strain evidence="1 2">AT_MEX2019</strain>
        <tissue evidence="1">Muscle</tissue>
    </source>
</reference>
<dbReference type="EMBL" id="JAHUTI010050184">
    <property type="protein sequence ID" value="MED6248417.1"/>
    <property type="molecule type" value="Genomic_DNA"/>
</dbReference>
<gene>
    <name evidence="1" type="ORF">ATANTOWER_000133</name>
</gene>
<dbReference type="Proteomes" id="UP001345963">
    <property type="component" value="Unassembled WGS sequence"/>
</dbReference>
<accession>A0ABU7BCS7</accession>
<name>A0ABU7BCS7_9TELE</name>
<keyword evidence="2" id="KW-1185">Reference proteome</keyword>
<organism evidence="1 2">
    <name type="scientific">Ataeniobius toweri</name>
    <dbReference type="NCBI Taxonomy" id="208326"/>
    <lineage>
        <taxon>Eukaryota</taxon>
        <taxon>Metazoa</taxon>
        <taxon>Chordata</taxon>
        <taxon>Craniata</taxon>
        <taxon>Vertebrata</taxon>
        <taxon>Euteleostomi</taxon>
        <taxon>Actinopterygii</taxon>
        <taxon>Neopterygii</taxon>
        <taxon>Teleostei</taxon>
        <taxon>Neoteleostei</taxon>
        <taxon>Acanthomorphata</taxon>
        <taxon>Ovalentaria</taxon>
        <taxon>Atherinomorphae</taxon>
        <taxon>Cyprinodontiformes</taxon>
        <taxon>Goodeidae</taxon>
        <taxon>Ataeniobius</taxon>
    </lineage>
</organism>
<evidence type="ECO:0000313" key="1">
    <source>
        <dbReference type="EMBL" id="MED6248417.1"/>
    </source>
</evidence>